<organism evidence="2 3">
    <name type="scientific">Lachnospira eligens</name>
    <dbReference type="NCBI Taxonomy" id="39485"/>
    <lineage>
        <taxon>Bacteria</taxon>
        <taxon>Bacillati</taxon>
        <taxon>Bacillota</taxon>
        <taxon>Clostridia</taxon>
        <taxon>Lachnospirales</taxon>
        <taxon>Lachnospiraceae</taxon>
        <taxon>Lachnospira</taxon>
    </lineage>
</organism>
<dbReference type="RefSeq" id="WP_118008917.1">
    <property type="nucleotide sequence ID" value="NZ_QSBA01000003.1"/>
</dbReference>
<comment type="caution">
    <text evidence="2">The sequence shown here is derived from an EMBL/GenBank/DDBJ whole genome shotgun (WGS) entry which is preliminary data.</text>
</comment>
<dbReference type="Proteomes" id="UP000285844">
    <property type="component" value="Unassembled WGS sequence"/>
</dbReference>
<feature type="transmembrane region" description="Helical" evidence="1">
    <location>
        <begin position="100"/>
        <end position="121"/>
    </location>
</feature>
<keyword evidence="1" id="KW-0472">Membrane</keyword>
<reference evidence="2 3" key="1">
    <citation type="submission" date="2018-08" db="EMBL/GenBank/DDBJ databases">
        <title>A genome reference for cultivated species of the human gut microbiota.</title>
        <authorList>
            <person name="Zou Y."/>
            <person name="Xue W."/>
            <person name="Luo G."/>
        </authorList>
    </citation>
    <scope>NUCLEOTIDE SEQUENCE [LARGE SCALE GENOMIC DNA]</scope>
    <source>
        <strain evidence="2 3">AM37-3BH</strain>
    </source>
</reference>
<gene>
    <name evidence="2" type="ORF">DW858_11880</name>
</gene>
<keyword evidence="1" id="KW-0812">Transmembrane</keyword>
<name>A0A413YRV0_9FIRM</name>
<sequence length="123" mass="14201">MNKIYDKYFSTGDFFDGLSKVMYDIRAFRIHKQALIELADELVEKGQIPLTSQFEKKKWWGWSKKYVNYLMNGMSTGSVSKEYLLFYAKVSKAIKIRNNVLKVACVCVFLIIIGLVIKSLING</sequence>
<accession>A0A413YRV0</accession>
<evidence type="ECO:0000256" key="1">
    <source>
        <dbReference type="SAM" id="Phobius"/>
    </source>
</evidence>
<evidence type="ECO:0000313" key="3">
    <source>
        <dbReference type="Proteomes" id="UP000285844"/>
    </source>
</evidence>
<keyword evidence="1" id="KW-1133">Transmembrane helix</keyword>
<dbReference type="EMBL" id="QSHM01000017">
    <property type="protein sequence ID" value="RHC11789.1"/>
    <property type="molecule type" value="Genomic_DNA"/>
</dbReference>
<proteinExistence type="predicted"/>
<protein>
    <submittedName>
        <fullName evidence="2">Uncharacterized protein</fullName>
    </submittedName>
</protein>
<evidence type="ECO:0000313" key="2">
    <source>
        <dbReference type="EMBL" id="RHC11789.1"/>
    </source>
</evidence>
<dbReference type="AlphaFoldDB" id="A0A413YRV0"/>